<keyword evidence="2" id="KW-0963">Cytoplasm</keyword>
<evidence type="ECO:0000313" key="8">
    <source>
        <dbReference type="EnsemblPlants" id="Bo2g025430.1"/>
    </source>
</evidence>
<keyword evidence="5" id="KW-0694">RNA-binding</keyword>
<evidence type="ECO:0000313" key="9">
    <source>
        <dbReference type="Proteomes" id="UP000032141"/>
    </source>
</evidence>
<dbReference type="GO" id="GO:0003729">
    <property type="term" value="F:mRNA binding"/>
    <property type="evidence" value="ECO:0007669"/>
    <property type="project" value="TreeGrafter"/>
</dbReference>
<keyword evidence="4" id="KW-0810">Translation regulation</keyword>
<dbReference type="InterPro" id="IPR016024">
    <property type="entry name" value="ARM-type_fold"/>
</dbReference>
<accession>A0A0D3AKW7</accession>
<dbReference type="InterPro" id="IPR011989">
    <property type="entry name" value="ARM-like"/>
</dbReference>
<evidence type="ECO:0000256" key="1">
    <source>
        <dbReference type="ARBA" id="ARBA00004496"/>
    </source>
</evidence>
<dbReference type="Pfam" id="PF00806">
    <property type="entry name" value="PUF"/>
    <property type="match status" value="2"/>
</dbReference>
<keyword evidence="9" id="KW-1185">Reference proteome</keyword>
<feature type="repeat" description="Pumilio" evidence="6">
    <location>
        <begin position="141"/>
        <end position="178"/>
    </location>
</feature>
<dbReference type="eggNOG" id="KOG2049">
    <property type="taxonomic scope" value="Eukaryota"/>
</dbReference>
<dbReference type="Gramene" id="Bo2g025430.1">
    <property type="protein sequence ID" value="Bo2g025430.1"/>
    <property type="gene ID" value="Bo2g025430"/>
</dbReference>
<feature type="repeat" description="Pumilio" evidence="6">
    <location>
        <begin position="1"/>
        <end position="33"/>
    </location>
</feature>
<dbReference type="SUPFAM" id="SSF48371">
    <property type="entry name" value="ARM repeat"/>
    <property type="match status" value="1"/>
</dbReference>
<keyword evidence="3" id="KW-0677">Repeat</keyword>
<dbReference type="InterPro" id="IPR001313">
    <property type="entry name" value="Pumilio_RNA-bd_rpt"/>
</dbReference>
<evidence type="ECO:0000256" key="6">
    <source>
        <dbReference type="PROSITE-ProRule" id="PRU00317"/>
    </source>
</evidence>
<dbReference type="HOGENOM" id="CLU_048501_1_0_1"/>
<proteinExistence type="predicted"/>
<organism evidence="8 9">
    <name type="scientific">Brassica oleracea var. oleracea</name>
    <dbReference type="NCBI Taxonomy" id="109376"/>
    <lineage>
        <taxon>Eukaryota</taxon>
        <taxon>Viridiplantae</taxon>
        <taxon>Streptophyta</taxon>
        <taxon>Embryophyta</taxon>
        <taxon>Tracheophyta</taxon>
        <taxon>Spermatophyta</taxon>
        <taxon>Magnoliopsida</taxon>
        <taxon>eudicotyledons</taxon>
        <taxon>Gunneridae</taxon>
        <taxon>Pentapetalae</taxon>
        <taxon>rosids</taxon>
        <taxon>malvids</taxon>
        <taxon>Brassicales</taxon>
        <taxon>Brassicaceae</taxon>
        <taxon>Brassiceae</taxon>
        <taxon>Brassica</taxon>
    </lineage>
</organism>
<dbReference type="InterPro" id="IPR033133">
    <property type="entry name" value="PUM-HD"/>
</dbReference>
<evidence type="ECO:0000256" key="5">
    <source>
        <dbReference type="ARBA" id="ARBA00022884"/>
    </source>
</evidence>
<protein>
    <recommendedName>
        <fullName evidence="7">PUM-HD domain-containing protein</fullName>
    </recommendedName>
</protein>
<evidence type="ECO:0000256" key="3">
    <source>
        <dbReference type="ARBA" id="ARBA00022737"/>
    </source>
</evidence>
<dbReference type="Gene3D" id="1.25.10.10">
    <property type="entry name" value="Leucine-rich Repeat Variant"/>
    <property type="match status" value="1"/>
</dbReference>
<dbReference type="PANTHER" id="PTHR12537">
    <property type="entry name" value="RNA BINDING PROTEIN PUMILIO-RELATED"/>
    <property type="match status" value="1"/>
</dbReference>
<sequence length="258" mass="29865">MKVVRNKYGSRRVQKLFGISDDVDAFFYAAILRRFFHIITDNYASYVAIRAMVVFDQVKGHALYDHVLHHALDIYIASNQYGCIALNKFITDADDPFYRNLLLEVVGRNAPCLSNDPSENFVVQHVLKLHDLLCRLNVAVRLRGHCVDLSFKKYGSYIVEKLLEAEESMAVVVLEFLECDGDRLMRLARNEFGNFVVFKAIRVTQEMSRVDPFWGLVHKLMPFLHLLRRSRGINIVNILLIKNNILQTSWSRLFKLPS</sequence>
<dbReference type="EnsemblPlants" id="Bo2g025430.1">
    <property type="protein sequence ID" value="Bo2g025430.1"/>
    <property type="gene ID" value="Bo2g025430"/>
</dbReference>
<dbReference type="GO" id="GO:0006417">
    <property type="term" value="P:regulation of translation"/>
    <property type="evidence" value="ECO:0007669"/>
    <property type="project" value="UniProtKB-KW"/>
</dbReference>
<dbReference type="PANTHER" id="PTHR12537:SF166">
    <property type="entry name" value="PUMILIO HOMOLOG 18-RELATED"/>
    <property type="match status" value="1"/>
</dbReference>
<dbReference type="Proteomes" id="UP000032141">
    <property type="component" value="Chromosome C2"/>
</dbReference>
<feature type="domain" description="PUM-HD" evidence="7">
    <location>
        <begin position="1"/>
        <end position="243"/>
    </location>
</feature>
<dbReference type="GO" id="GO:0005737">
    <property type="term" value="C:cytoplasm"/>
    <property type="evidence" value="ECO:0007669"/>
    <property type="project" value="UniProtKB-SubCell"/>
</dbReference>
<reference evidence="8" key="2">
    <citation type="submission" date="2015-03" db="UniProtKB">
        <authorList>
            <consortium name="EnsemblPlants"/>
        </authorList>
    </citation>
    <scope>IDENTIFICATION</scope>
</reference>
<name>A0A0D3AKW7_BRAOL</name>
<dbReference type="OMA" id="LSYHARG"/>
<comment type="subcellular location">
    <subcellularLocation>
        <location evidence="1">Cytoplasm</location>
    </subcellularLocation>
</comment>
<dbReference type="PROSITE" id="PS50302">
    <property type="entry name" value="PUM"/>
    <property type="match status" value="2"/>
</dbReference>
<evidence type="ECO:0000259" key="7">
    <source>
        <dbReference type="PROSITE" id="PS50303"/>
    </source>
</evidence>
<dbReference type="AlphaFoldDB" id="A0A0D3AKW7"/>
<dbReference type="PROSITE" id="PS50303">
    <property type="entry name" value="PUM_HD"/>
    <property type="match status" value="1"/>
</dbReference>
<reference evidence="8 9" key="1">
    <citation type="journal article" date="2014" name="Genome Biol.">
        <title>Transcriptome and methylome profiling reveals relics of genome dominance in the mesopolyploid Brassica oleracea.</title>
        <authorList>
            <person name="Parkin I.A."/>
            <person name="Koh C."/>
            <person name="Tang H."/>
            <person name="Robinson S.J."/>
            <person name="Kagale S."/>
            <person name="Clarke W.E."/>
            <person name="Town C.D."/>
            <person name="Nixon J."/>
            <person name="Krishnakumar V."/>
            <person name="Bidwell S.L."/>
            <person name="Denoeud F."/>
            <person name="Belcram H."/>
            <person name="Links M.G."/>
            <person name="Just J."/>
            <person name="Clarke C."/>
            <person name="Bender T."/>
            <person name="Huebert T."/>
            <person name="Mason A.S."/>
            <person name="Pires J.C."/>
            <person name="Barker G."/>
            <person name="Moore J."/>
            <person name="Walley P.G."/>
            <person name="Manoli S."/>
            <person name="Batley J."/>
            <person name="Edwards D."/>
            <person name="Nelson M.N."/>
            <person name="Wang X."/>
            <person name="Paterson A.H."/>
            <person name="King G."/>
            <person name="Bancroft I."/>
            <person name="Chalhoub B."/>
            <person name="Sharpe A.G."/>
        </authorList>
    </citation>
    <scope>NUCLEOTIDE SEQUENCE</scope>
    <source>
        <strain evidence="8 9">cv. TO1000</strain>
    </source>
</reference>
<evidence type="ECO:0000256" key="4">
    <source>
        <dbReference type="ARBA" id="ARBA00022845"/>
    </source>
</evidence>
<evidence type="ECO:0000256" key="2">
    <source>
        <dbReference type="ARBA" id="ARBA00022490"/>
    </source>
</evidence>